<dbReference type="InterPro" id="IPR000595">
    <property type="entry name" value="cNMP-bd_dom"/>
</dbReference>
<feature type="domain" description="Cyclic nucleotide-binding" evidence="1">
    <location>
        <begin position="1"/>
        <end position="25"/>
    </location>
</feature>
<proteinExistence type="predicted"/>
<name>M0MPX2_9EURY</name>
<reference evidence="2 3" key="1">
    <citation type="journal article" date="2014" name="PLoS Genet.">
        <title>Phylogenetically driven sequencing of extremely halophilic archaea reveals strategies for static and dynamic osmo-response.</title>
        <authorList>
            <person name="Becker E.A."/>
            <person name="Seitzer P.M."/>
            <person name="Tritt A."/>
            <person name="Larsen D."/>
            <person name="Krusor M."/>
            <person name="Yao A.I."/>
            <person name="Wu D."/>
            <person name="Madern D."/>
            <person name="Eisen J.A."/>
            <person name="Darling A.E."/>
            <person name="Facciotti M.T."/>
        </authorList>
    </citation>
    <scope>NUCLEOTIDE SEQUENCE [LARGE SCALE GENOMIC DNA]</scope>
    <source>
        <strain evidence="2 3">DSM 8989</strain>
    </source>
</reference>
<comment type="caution">
    <text evidence="2">The sequence shown here is derived from an EMBL/GenBank/DDBJ whole genome shotgun (WGS) entry which is preliminary data.</text>
</comment>
<protein>
    <recommendedName>
        <fullName evidence="1">Cyclic nucleotide-binding domain-containing protein</fullName>
    </recommendedName>
</protein>
<evidence type="ECO:0000313" key="2">
    <source>
        <dbReference type="EMBL" id="EMA47762.1"/>
    </source>
</evidence>
<dbReference type="STRING" id="1227456.C450_20626"/>
<accession>M0MPX2</accession>
<evidence type="ECO:0000313" key="3">
    <source>
        <dbReference type="Proteomes" id="UP000011625"/>
    </source>
</evidence>
<dbReference type="EMBL" id="AOME01000108">
    <property type="protein sequence ID" value="EMA47762.1"/>
    <property type="molecule type" value="Genomic_DNA"/>
</dbReference>
<gene>
    <name evidence="2" type="ORF">C450_20626</name>
</gene>
<sequence length="103" mass="11188">MDRRADGERFGEVCLLALAEIPREAGDTRLPNHVDVGEIEQMNDRTGETLRFPQDIATEAVAILVVLVVEVTGEFAEVFSSFEQRIGVVLGGGVSVFEVAKTP</sequence>
<dbReference type="AlphaFoldDB" id="M0MPX2"/>
<evidence type="ECO:0000259" key="1">
    <source>
        <dbReference type="PROSITE" id="PS50042"/>
    </source>
</evidence>
<organism evidence="2 3">
    <name type="scientific">Halococcus salifodinae DSM 8989</name>
    <dbReference type="NCBI Taxonomy" id="1227456"/>
    <lineage>
        <taxon>Archaea</taxon>
        <taxon>Methanobacteriati</taxon>
        <taxon>Methanobacteriota</taxon>
        <taxon>Stenosarchaea group</taxon>
        <taxon>Halobacteria</taxon>
        <taxon>Halobacteriales</taxon>
        <taxon>Halococcaceae</taxon>
        <taxon>Halococcus</taxon>
    </lineage>
</organism>
<dbReference type="Proteomes" id="UP000011625">
    <property type="component" value="Unassembled WGS sequence"/>
</dbReference>
<keyword evidence="3" id="KW-1185">Reference proteome</keyword>
<dbReference type="PROSITE" id="PS50042">
    <property type="entry name" value="CNMP_BINDING_3"/>
    <property type="match status" value="1"/>
</dbReference>